<feature type="compositionally biased region" description="Low complexity" evidence="1">
    <location>
        <begin position="62"/>
        <end position="72"/>
    </location>
</feature>
<keyword evidence="3" id="KW-1185">Reference proteome</keyword>
<evidence type="ECO:0000313" key="2">
    <source>
        <dbReference type="EMBL" id="EFJ30594.1"/>
    </source>
</evidence>
<dbReference type="Gramene" id="EFJ30594">
    <property type="protein sequence ID" value="EFJ30594"/>
    <property type="gene ID" value="SELMODRAFT_409614"/>
</dbReference>
<feature type="compositionally biased region" description="Pro residues" evidence="1">
    <location>
        <begin position="42"/>
        <end position="52"/>
    </location>
</feature>
<feature type="region of interest" description="Disordered" evidence="1">
    <location>
        <begin position="147"/>
        <end position="167"/>
    </location>
</feature>
<sequence length="401" mass="44540">MHSPGSPSSPLIREKRSSAMRSPGSPASPPIRGKKSSAGSPSSPPAKTPATPPRGSQAPARGSPGSPLGSKKGTTKKFTVLGEREMRIDRPPTLADLRIQPSVTKTWIRAANGAKKNEPWVLIEDQGMLDLVCSWAHDCDTFLVEHRGNDEESPNTKPPRGASAGSCDVPRSIQGLIDAVACNKVDPVTYEDREPEEATRAIKVWDKTKCFAISAEGLLEFMEQQSSQRSLLEVELVSMEDGAILFTPEVWFACLLRKHPWSSMFRGLFSRNVDAIRSRREALEKLRADRDTMERLYLYVDHLLAYSGMGAKEQQRVDEGLDAYFTRPQQEFLLSFPAGNGASMHEQLARTIEEAMDEGEVCTAHSLAPFYMKFFQLVPGVDLSQERLIDVFYKAKRAWRS</sequence>
<organism evidence="3">
    <name type="scientific">Selaginella moellendorffii</name>
    <name type="common">Spikemoss</name>
    <dbReference type="NCBI Taxonomy" id="88036"/>
    <lineage>
        <taxon>Eukaryota</taxon>
        <taxon>Viridiplantae</taxon>
        <taxon>Streptophyta</taxon>
        <taxon>Embryophyta</taxon>
        <taxon>Tracheophyta</taxon>
        <taxon>Lycopodiopsida</taxon>
        <taxon>Selaginellales</taxon>
        <taxon>Selaginellaceae</taxon>
        <taxon>Selaginella</taxon>
    </lineage>
</organism>
<proteinExistence type="predicted"/>
<dbReference type="KEGG" id="smo:SELMODRAFT_409614"/>
<dbReference type="Proteomes" id="UP000001514">
    <property type="component" value="Unassembled WGS sequence"/>
</dbReference>
<name>D8RC05_SELML</name>
<evidence type="ECO:0000313" key="3">
    <source>
        <dbReference type="Proteomes" id="UP000001514"/>
    </source>
</evidence>
<dbReference type="EMBL" id="GL377575">
    <property type="protein sequence ID" value="EFJ30594.1"/>
    <property type="molecule type" value="Genomic_DNA"/>
</dbReference>
<dbReference type="AlphaFoldDB" id="D8RC05"/>
<dbReference type="HOGENOM" id="CLU_687732_0_0_1"/>
<dbReference type="InParanoid" id="D8RC05"/>
<reference evidence="2 3" key="1">
    <citation type="journal article" date="2011" name="Science">
        <title>The Selaginella genome identifies genetic changes associated with the evolution of vascular plants.</title>
        <authorList>
            <person name="Banks J.A."/>
            <person name="Nishiyama T."/>
            <person name="Hasebe M."/>
            <person name="Bowman J.L."/>
            <person name="Gribskov M."/>
            <person name="dePamphilis C."/>
            <person name="Albert V.A."/>
            <person name="Aono N."/>
            <person name="Aoyama T."/>
            <person name="Ambrose B.A."/>
            <person name="Ashton N.W."/>
            <person name="Axtell M.J."/>
            <person name="Barker E."/>
            <person name="Barker M.S."/>
            <person name="Bennetzen J.L."/>
            <person name="Bonawitz N.D."/>
            <person name="Chapple C."/>
            <person name="Cheng C."/>
            <person name="Correa L.G."/>
            <person name="Dacre M."/>
            <person name="DeBarry J."/>
            <person name="Dreyer I."/>
            <person name="Elias M."/>
            <person name="Engstrom E.M."/>
            <person name="Estelle M."/>
            <person name="Feng L."/>
            <person name="Finet C."/>
            <person name="Floyd S.K."/>
            <person name="Frommer W.B."/>
            <person name="Fujita T."/>
            <person name="Gramzow L."/>
            <person name="Gutensohn M."/>
            <person name="Harholt J."/>
            <person name="Hattori M."/>
            <person name="Heyl A."/>
            <person name="Hirai T."/>
            <person name="Hiwatashi Y."/>
            <person name="Ishikawa M."/>
            <person name="Iwata M."/>
            <person name="Karol K.G."/>
            <person name="Koehler B."/>
            <person name="Kolukisaoglu U."/>
            <person name="Kubo M."/>
            <person name="Kurata T."/>
            <person name="Lalonde S."/>
            <person name="Li K."/>
            <person name="Li Y."/>
            <person name="Litt A."/>
            <person name="Lyons E."/>
            <person name="Manning G."/>
            <person name="Maruyama T."/>
            <person name="Michael T.P."/>
            <person name="Mikami K."/>
            <person name="Miyazaki S."/>
            <person name="Morinaga S."/>
            <person name="Murata T."/>
            <person name="Mueller-Roeber B."/>
            <person name="Nelson D.R."/>
            <person name="Obara M."/>
            <person name="Oguri Y."/>
            <person name="Olmstead R.G."/>
            <person name="Onodera N."/>
            <person name="Petersen B.L."/>
            <person name="Pils B."/>
            <person name="Prigge M."/>
            <person name="Rensing S.A."/>
            <person name="Riano-Pachon D.M."/>
            <person name="Roberts A.W."/>
            <person name="Sato Y."/>
            <person name="Scheller H.V."/>
            <person name="Schulz B."/>
            <person name="Schulz C."/>
            <person name="Shakirov E.V."/>
            <person name="Shibagaki N."/>
            <person name="Shinohara N."/>
            <person name="Shippen D.E."/>
            <person name="Soerensen I."/>
            <person name="Sotooka R."/>
            <person name="Sugimoto N."/>
            <person name="Sugita M."/>
            <person name="Sumikawa N."/>
            <person name="Tanurdzic M."/>
            <person name="Theissen G."/>
            <person name="Ulvskov P."/>
            <person name="Wakazuki S."/>
            <person name="Weng J.K."/>
            <person name="Willats W.W."/>
            <person name="Wipf D."/>
            <person name="Wolf P.G."/>
            <person name="Yang L."/>
            <person name="Zimmer A.D."/>
            <person name="Zhu Q."/>
            <person name="Mitros T."/>
            <person name="Hellsten U."/>
            <person name="Loque D."/>
            <person name="Otillar R."/>
            <person name="Salamov A."/>
            <person name="Schmutz J."/>
            <person name="Shapiro H."/>
            <person name="Lindquist E."/>
            <person name="Lucas S."/>
            <person name="Rokhsar D."/>
            <person name="Grigoriev I.V."/>
        </authorList>
    </citation>
    <scope>NUCLEOTIDE SEQUENCE [LARGE SCALE GENOMIC DNA]</scope>
</reference>
<protein>
    <submittedName>
        <fullName evidence="2">Uncharacterized protein</fullName>
    </submittedName>
</protein>
<evidence type="ECO:0000256" key="1">
    <source>
        <dbReference type="SAM" id="MobiDB-lite"/>
    </source>
</evidence>
<accession>D8RC05</accession>
<gene>
    <name evidence="2" type="ORF">SELMODRAFT_409614</name>
</gene>
<feature type="region of interest" description="Disordered" evidence="1">
    <location>
        <begin position="1"/>
        <end position="85"/>
    </location>
</feature>